<proteinExistence type="predicted"/>
<dbReference type="EMBL" id="GBRH01257909">
    <property type="protein sequence ID" value="JAD39986.1"/>
    <property type="molecule type" value="Transcribed_RNA"/>
</dbReference>
<organism evidence="1">
    <name type="scientific">Arundo donax</name>
    <name type="common">Giant reed</name>
    <name type="synonym">Donax arundinaceus</name>
    <dbReference type="NCBI Taxonomy" id="35708"/>
    <lineage>
        <taxon>Eukaryota</taxon>
        <taxon>Viridiplantae</taxon>
        <taxon>Streptophyta</taxon>
        <taxon>Embryophyta</taxon>
        <taxon>Tracheophyta</taxon>
        <taxon>Spermatophyta</taxon>
        <taxon>Magnoliopsida</taxon>
        <taxon>Liliopsida</taxon>
        <taxon>Poales</taxon>
        <taxon>Poaceae</taxon>
        <taxon>PACMAD clade</taxon>
        <taxon>Arundinoideae</taxon>
        <taxon>Arundineae</taxon>
        <taxon>Arundo</taxon>
    </lineage>
</organism>
<reference evidence="1" key="2">
    <citation type="journal article" date="2015" name="Data Brief">
        <title>Shoot transcriptome of the giant reed, Arundo donax.</title>
        <authorList>
            <person name="Barrero R.A."/>
            <person name="Guerrero F.D."/>
            <person name="Moolhuijzen P."/>
            <person name="Goolsby J.A."/>
            <person name="Tidwell J."/>
            <person name="Bellgard S.E."/>
            <person name="Bellgard M.I."/>
        </authorList>
    </citation>
    <scope>NUCLEOTIDE SEQUENCE</scope>
    <source>
        <tissue evidence="1">Shoot tissue taken approximately 20 cm above the soil surface</tissue>
    </source>
</reference>
<name>A0A0A8ZMG1_ARUDO</name>
<sequence>MDFHKLELGIGVLGFLHANGCQF</sequence>
<accession>A0A0A8ZMG1</accession>
<reference evidence="1" key="1">
    <citation type="submission" date="2014-09" db="EMBL/GenBank/DDBJ databases">
        <authorList>
            <person name="Magalhaes I.L.F."/>
            <person name="Oliveira U."/>
            <person name="Santos F.R."/>
            <person name="Vidigal T.H.D.A."/>
            <person name="Brescovit A.D."/>
            <person name="Santos A.J."/>
        </authorList>
    </citation>
    <scope>NUCLEOTIDE SEQUENCE</scope>
    <source>
        <tissue evidence="1">Shoot tissue taken approximately 20 cm above the soil surface</tissue>
    </source>
</reference>
<protein>
    <submittedName>
        <fullName evidence="1">Uncharacterized protein</fullName>
    </submittedName>
</protein>
<evidence type="ECO:0000313" key="1">
    <source>
        <dbReference type="EMBL" id="JAD39986.1"/>
    </source>
</evidence>
<dbReference type="AlphaFoldDB" id="A0A0A8ZMG1"/>